<reference evidence="4" key="2">
    <citation type="submission" date="2021-04" db="EMBL/GenBank/DDBJ databases">
        <authorList>
            <person name="Podell S."/>
        </authorList>
    </citation>
    <scope>NUCLEOTIDE SEQUENCE</scope>
    <source>
        <strain evidence="4">Hildebrandi</strain>
    </source>
</reference>
<organism evidence="4 5">
    <name type="scientific">Nitzschia inconspicua</name>
    <dbReference type="NCBI Taxonomy" id="303405"/>
    <lineage>
        <taxon>Eukaryota</taxon>
        <taxon>Sar</taxon>
        <taxon>Stramenopiles</taxon>
        <taxon>Ochrophyta</taxon>
        <taxon>Bacillariophyta</taxon>
        <taxon>Bacillariophyceae</taxon>
        <taxon>Bacillariophycidae</taxon>
        <taxon>Bacillariales</taxon>
        <taxon>Bacillariaceae</taxon>
        <taxon>Nitzschia</taxon>
    </lineage>
</organism>
<sequence>MMYLQQTLLLSLLVASSHAFSPSLSGNNMKRAPFFVTVVEPETAIVTPAPRSELSAEPLASKSPSPVPNNKKKAVAPAAHGKEGIFSPLVKLSKNVLGEKELNQIRAKAIGLHSDVIGKFVDTADSSVGYQVLRALFTVADKNQNGKIEQEELAEALTALGFDLKPKQISGIFERADLDANGALDFEEWRREAPKTLRTNLIKLAKKNGGELGFLV</sequence>
<dbReference type="Pfam" id="PF13499">
    <property type="entry name" value="EF-hand_7"/>
    <property type="match status" value="1"/>
</dbReference>
<evidence type="ECO:0000313" key="5">
    <source>
        <dbReference type="Proteomes" id="UP000693970"/>
    </source>
</evidence>
<keyword evidence="2" id="KW-0732">Signal</keyword>
<evidence type="ECO:0000313" key="4">
    <source>
        <dbReference type="EMBL" id="KAG7352672.1"/>
    </source>
</evidence>
<feature type="domain" description="EF-hand" evidence="3">
    <location>
        <begin position="128"/>
        <end position="163"/>
    </location>
</feature>
<comment type="caution">
    <text evidence="4">The sequence shown here is derived from an EMBL/GenBank/DDBJ whole genome shotgun (WGS) entry which is preliminary data.</text>
</comment>
<dbReference type="GO" id="GO:0005509">
    <property type="term" value="F:calcium ion binding"/>
    <property type="evidence" value="ECO:0007669"/>
    <property type="project" value="InterPro"/>
</dbReference>
<dbReference type="EMBL" id="JAGRRH010000017">
    <property type="protein sequence ID" value="KAG7352672.1"/>
    <property type="molecule type" value="Genomic_DNA"/>
</dbReference>
<reference evidence="4" key="1">
    <citation type="journal article" date="2021" name="Sci. Rep.">
        <title>Diploid genomic architecture of Nitzschia inconspicua, an elite biomass production diatom.</title>
        <authorList>
            <person name="Oliver A."/>
            <person name="Podell S."/>
            <person name="Pinowska A."/>
            <person name="Traller J.C."/>
            <person name="Smith S.R."/>
            <person name="McClure R."/>
            <person name="Beliaev A."/>
            <person name="Bohutskyi P."/>
            <person name="Hill E.A."/>
            <person name="Rabines A."/>
            <person name="Zheng H."/>
            <person name="Allen L.Z."/>
            <person name="Kuo A."/>
            <person name="Grigoriev I.V."/>
            <person name="Allen A.E."/>
            <person name="Hazlebeck D."/>
            <person name="Allen E.E."/>
        </authorList>
    </citation>
    <scope>NUCLEOTIDE SEQUENCE</scope>
    <source>
        <strain evidence="4">Hildebrandi</strain>
    </source>
</reference>
<evidence type="ECO:0000259" key="3">
    <source>
        <dbReference type="PROSITE" id="PS50222"/>
    </source>
</evidence>
<feature type="chain" id="PRO_5039908902" evidence="2">
    <location>
        <begin position="20"/>
        <end position="216"/>
    </location>
</feature>
<dbReference type="SMART" id="SM00054">
    <property type="entry name" value="EFh"/>
    <property type="match status" value="2"/>
</dbReference>
<name>A0A9K3KZU5_9STRA</name>
<evidence type="ECO:0000256" key="1">
    <source>
        <dbReference type="SAM" id="MobiDB-lite"/>
    </source>
</evidence>
<dbReference type="PROSITE" id="PS00018">
    <property type="entry name" value="EF_HAND_1"/>
    <property type="match status" value="2"/>
</dbReference>
<dbReference type="InterPro" id="IPR002048">
    <property type="entry name" value="EF_hand_dom"/>
</dbReference>
<dbReference type="PROSITE" id="PS50222">
    <property type="entry name" value="EF_HAND_2"/>
    <property type="match status" value="1"/>
</dbReference>
<feature type="signal peptide" evidence="2">
    <location>
        <begin position="1"/>
        <end position="19"/>
    </location>
</feature>
<protein>
    <submittedName>
        <fullName evidence="4">EF hand domain containing protein</fullName>
    </submittedName>
</protein>
<keyword evidence="5" id="KW-1185">Reference proteome</keyword>
<dbReference type="InterPro" id="IPR018247">
    <property type="entry name" value="EF_Hand_1_Ca_BS"/>
</dbReference>
<evidence type="ECO:0000256" key="2">
    <source>
        <dbReference type="SAM" id="SignalP"/>
    </source>
</evidence>
<dbReference type="Proteomes" id="UP000693970">
    <property type="component" value="Unassembled WGS sequence"/>
</dbReference>
<accession>A0A9K3KZU5</accession>
<dbReference type="GO" id="GO:0009773">
    <property type="term" value="P:photosynthetic electron transport in photosystem I"/>
    <property type="evidence" value="ECO:0007669"/>
    <property type="project" value="InterPro"/>
</dbReference>
<gene>
    <name evidence="4" type="ORF">IV203_008720</name>
</gene>
<proteinExistence type="predicted"/>
<dbReference type="InterPro" id="IPR037497">
    <property type="entry name" value="PGR5"/>
</dbReference>
<dbReference type="GO" id="GO:0009644">
    <property type="term" value="P:response to high light intensity"/>
    <property type="evidence" value="ECO:0007669"/>
    <property type="project" value="InterPro"/>
</dbReference>
<feature type="region of interest" description="Disordered" evidence="1">
    <location>
        <begin position="50"/>
        <end position="73"/>
    </location>
</feature>
<dbReference type="PANTHER" id="PTHR35709:SF1">
    <property type="entry name" value="PROTEIN PROTON GRADIENT REGULATION 5, CHLOROPLASTIC"/>
    <property type="match status" value="1"/>
</dbReference>
<dbReference type="OrthoDB" id="26525at2759"/>
<dbReference type="AlphaFoldDB" id="A0A9K3KZU5"/>
<dbReference type="PANTHER" id="PTHR35709">
    <property type="entry name" value="PROTEIN PROTON GRADIENT REGULATION 5, CHLOROPLASTIC"/>
    <property type="match status" value="1"/>
</dbReference>
<dbReference type="CDD" id="cd00051">
    <property type="entry name" value="EFh"/>
    <property type="match status" value="1"/>
</dbReference>